<dbReference type="SUPFAM" id="SSF81383">
    <property type="entry name" value="F-box domain"/>
    <property type="match status" value="1"/>
</dbReference>
<dbReference type="EMBL" id="JAEVFJ010000013">
    <property type="protein sequence ID" value="KAH8101210.1"/>
    <property type="molecule type" value="Genomic_DNA"/>
</dbReference>
<keyword evidence="3" id="KW-1185">Reference proteome</keyword>
<accession>A0A8K0XQY7</accession>
<comment type="caution">
    <text evidence="2">The sequence shown here is derived from an EMBL/GenBank/DDBJ whole genome shotgun (WGS) entry which is preliminary data.</text>
</comment>
<sequence length="516" mass="58411">MLITEDVPTEILEKILLNVDLQGVARCCQVCRRFHDIIVNSISIQYRLELAVDGFTDGPPGGLTVGDRLRALRDRRKNWMTMQPTSRKVVFSQDRDYASPARVVRMGAPSRGISEKESVYTGFTVETSRWNAEEDVLVFELESPSESSTPHLRFLSLATQESHSKAFKHTVAFDEFPNYSDGCTVMLWEVFYSYIGFMTRTRTGDVDSLAVYDWKSGTFILTVTSEDSFGYIFPSERYLLLVYLDEDLSPEFATMSAVDLLKVQKQGGDSGLPIEFFVDTLDTNIITCHFLTCYFRLLNASRGLSVQIYFSPKVWHPQGHDTQVPFHVGDSRLLALYFNTDDDDGVAMFIPCATIMWHIEQAEADPSKDRVEWSGLGVTGTRIVGHGQIYHDNFCGMTAFVQQNTFGPTLSVPMYLYNFTPSFVRKCLADTSVGRAPPGVEYSSQSECNDPRFGSRQGMVTKLPAYRVEIPLRLLVHPTHPNDLKMTGVVPWDDGLVIFFRPVDPNQQREYHILSF</sequence>
<dbReference type="Proteomes" id="UP000813824">
    <property type="component" value="Unassembled WGS sequence"/>
</dbReference>
<feature type="domain" description="F-box" evidence="1">
    <location>
        <begin position="1"/>
        <end position="49"/>
    </location>
</feature>
<name>A0A8K0XQY7_9AGAR</name>
<dbReference type="InterPro" id="IPR036047">
    <property type="entry name" value="F-box-like_dom_sf"/>
</dbReference>
<dbReference type="InterPro" id="IPR001810">
    <property type="entry name" value="F-box_dom"/>
</dbReference>
<reference evidence="2" key="1">
    <citation type="journal article" date="2021" name="New Phytol.">
        <title>Evolutionary innovations through gain and loss of genes in the ectomycorrhizal Boletales.</title>
        <authorList>
            <person name="Wu G."/>
            <person name="Miyauchi S."/>
            <person name="Morin E."/>
            <person name="Kuo A."/>
            <person name="Drula E."/>
            <person name="Varga T."/>
            <person name="Kohler A."/>
            <person name="Feng B."/>
            <person name="Cao Y."/>
            <person name="Lipzen A."/>
            <person name="Daum C."/>
            <person name="Hundley H."/>
            <person name="Pangilinan J."/>
            <person name="Johnson J."/>
            <person name="Barry K."/>
            <person name="LaButti K."/>
            <person name="Ng V."/>
            <person name="Ahrendt S."/>
            <person name="Min B."/>
            <person name="Choi I.G."/>
            <person name="Park H."/>
            <person name="Plett J.M."/>
            <person name="Magnuson J."/>
            <person name="Spatafora J.W."/>
            <person name="Nagy L.G."/>
            <person name="Henrissat B."/>
            <person name="Grigoriev I.V."/>
            <person name="Yang Z.L."/>
            <person name="Xu J."/>
            <person name="Martin F.M."/>
        </authorList>
    </citation>
    <scope>NUCLEOTIDE SEQUENCE</scope>
    <source>
        <strain evidence="2">KKN 215</strain>
    </source>
</reference>
<evidence type="ECO:0000259" key="1">
    <source>
        <dbReference type="PROSITE" id="PS50181"/>
    </source>
</evidence>
<protein>
    <recommendedName>
        <fullName evidence="1">F-box domain-containing protein</fullName>
    </recommendedName>
</protein>
<dbReference type="SMART" id="SM00256">
    <property type="entry name" value="FBOX"/>
    <property type="match status" value="1"/>
</dbReference>
<evidence type="ECO:0000313" key="2">
    <source>
        <dbReference type="EMBL" id="KAH8101210.1"/>
    </source>
</evidence>
<dbReference type="CDD" id="cd09917">
    <property type="entry name" value="F-box_SF"/>
    <property type="match status" value="1"/>
</dbReference>
<dbReference type="OrthoDB" id="3149552at2759"/>
<evidence type="ECO:0000313" key="3">
    <source>
        <dbReference type="Proteomes" id="UP000813824"/>
    </source>
</evidence>
<gene>
    <name evidence="2" type="ORF">BXZ70DRAFT_116749</name>
</gene>
<proteinExistence type="predicted"/>
<dbReference type="Gene3D" id="1.20.1280.50">
    <property type="match status" value="1"/>
</dbReference>
<organism evidence="2 3">
    <name type="scientific">Cristinia sonorae</name>
    <dbReference type="NCBI Taxonomy" id="1940300"/>
    <lineage>
        <taxon>Eukaryota</taxon>
        <taxon>Fungi</taxon>
        <taxon>Dikarya</taxon>
        <taxon>Basidiomycota</taxon>
        <taxon>Agaricomycotina</taxon>
        <taxon>Agaricomycetes</taxon>
        <taxon>Agaricomycetidae</taxon>
        <taxon>Agaricales</taxon>
        <taxon>Pleurotineae</taxon>
        <taxon>Stephanosporaceae</taxon>
        <taxon>Cristinia</taxon>
    </lineage>
</organism>
<dbReference type="PROSITE" id="PS50181">
    <property type="entry name" value="FBOX"/>
    <property type="match status" value="1"/>
</dbReference>
<dbReference type="Pfam" id="PF12937">
    <property type="entry name" value="F-box-like"/>
    <property type="match status" value="1"/>
</dbReference>
<dbReference type="AlphaFoldDB" id="A0A8K0XQY7"/>